<proteinExistence type="predicted"/>
<name>A0A4Y2CZF8_ARAVE</name>
<comment type="caution">
    <text evidence="2">The sequence shown here is derived from an EMBL/GenBank/DDBJ whole genome shotgun (WGS) entry which is preliminary data.</text>
</comment>
<organism evidence="2 3">
    <name type="scientific">Araneus ventricosus</name>
    <name type="common">Orbweaver spider</name>
    <name type="synonym">Epeira ventricosa</name>
    <dbReference type="NCBI Taxonomy" id="182803"/>
    <lineage>
        <taxon>Eukaryota</taxon>
        <taxon>Metazoa</taxon>
        <taxon>Ecdysozoa</taxon>
        <taxon>Arthropoda</taxon>
        <taxon>Chelicerata</taxon>
        <taxon>Arachnida</taxon>
        <taxon>Araneae</taxon>
        <taxon>Araneomorphae</taxon>
        <taxon>Entelegynae</taxon>
        <taxon>Araneoidea</taxon>
        <taxon>Araneidae</taxon>
        <taxon>Araneus</taxon>
    </lineage>
</organism>
<protein>
    <submittedName>
        <fullName evidence="2">Uncharacterized protein</fullName>
    </submittedName>
</protein>
<dbReference type="Proteomes" id="UP000499080">
    <property type="component" value="Unassembled WGS sequence"/>
</dbReference>
<gene>
    <name evidence="2" type="ORF">AVEN_258152_1</name>
</gene>
<evidence type="ECO:0000256" key="1">
    <source>
        <dbReference type="SAM" id="MobiDB-lite"/>
    </source>
</evidence>
<keyword evidence="3" id="KW-1185">Reference proteome</keyword>
<sequence>MVFAPVNSTKPNQTKPFGQTGNDGVSNIGTGTSETSPLLNSAGAYTAGSSVLPVGTSGLIATGTLLTTAGAIGVKKNIRLCIGKRSCFTWQ</sequence>
<evidence type="ECO:0000313" key="3">
    <source>
        <dbReference type="Proteomes" id="UP000499080"/>
    </source>
</evidence>
<feature type="region of interest" description="Disordered" evidence="1">
    <location>
        <begin position="1"/>
        <end position="33"/>
    </location>
</feature>
<dbReference type="AlphaFoldDB" id="A0A4Y2CZF8"/>
<evidence type="ECO:0000313" key="2">
    <source>
        <dbReference type="EMBL" id="GBM09872.1"/>
    </source>
</evidence>
<accession>A0A4Y2CZF8</accession>
<reference evidence="2 3" key="1">
    <citation type="journal article" date="2019" name="Sci. Rep.">
        <title>Orb-weaving spider Araneus ventricosus genome elucidates the spidroin gene catalogue.</title>
        <authorList>
            <person name="Kono N."/>
            <person name="Nakamura H."/>
            <person name="Ohtoshi R."/>
            <person name="Moran D.A.P."/>
            <person name="Shinohara A."/>
            <person name="Yoshida Y."/>
            <person name="Fujiwara M."/>
            <person name="Mori M."/>
            <person name="Tomita M."/>
            <person name="Arakawa K."/>
        </authorList>
    </citation>
    <scope>NUCLEOTIDE SEQUENCE [LARGE SCALE GENOMIC DNA]</scope>
</reference>
<dbReference type="EMBL" id="BGPR01088098">
    <property type="protein sequence ID" value="GBM09872.1"/>
    <property type="molecule type" value="Genomic_DNA"/>
</dbReference>